<dbReference type="SMART" id="SM00318">
    <property type="entry name" value="SNc"/>
    <property type="match status" value="1"/>
</dbReference>
<keyword evidence="8" id="KW-1185">Reference proteome</keyword>
<organism evidence="7 8">
    <name type="scientific">Avibacterium avium</name>
    <name type="common">Pasteurella avium</name>
    <dbReference type="NCBI Taxonomy" id="751"/>
    <lineage>
        <taxon>Bacteria</taxon>
        <taxon>Pseudomonadati</taxon>
        <taxon>Pseudomonadota</taxon>
        <taxon>Gammaproteobacteria</taxon>
        <taxon>Pasteurellales</taxon>
        <taxon>Pasteurellaceae</taxon>
        <taxon>Avibacterium</taxon>
    </lineage>
</organism>
<dbReference type="GO" id="GO:0016787">
    <property type="term" value="F:hydrolase activity"/>
    <property type="evidence" value="ECO:0007669"/>
    <property type="project" value="UniProtKB-KW"/>
</dbReference>
<reference evidence="7 8" key="1">
    <citation type="submission" date="2018-06" db="EMBL/GenBank/DDBJ databases">
        <authorList>
            <consortium name="Pathogen Informatics"/>
            <person name="Doyle S."/>
        </authorList>
    </citation>
    <scope>NUCLEOTIDE SEQUENCE [LARGE SCALE GENOMIC DNA]</scope>
    <source>
        <strain evidence="8">NCTC 11297</strain>
    </source>
</reference>
<evidence type="ECO:0000256" key="4">
    <source>
        <dbReference type="SAM" id="MobiDB-lite"/>
    </source>
</evidence>
<dbReference type="AlphaFoldDB" id="A0A379AT98"/>
<dbReference type="PANTHER" id="PTHR12302:SF3">
    <property type="entry name" value="SERINE_THREONINE-PROTEIN KINASE 31"/>
    <property type="match status" value="1"/>
</dbReference>
<feature type="signal peptide" evidence="5">
    <location>
        <begin position="1"/>
        <end position="23"/>
    </location>
</feature>
<feature type="region of interest" description="Disordered" evidence="4">
    <location>
        <begin position="159"/>
        <end position="181"/>
    </location>
</feature>
<proteinExistence type="predicted"/>
<dbReference type="PROSITE" id="PS01284">
    <property type="entry name" value="TNASE_2"/>
    <property type="match status" value="1"/>
</dbReference>
<dbReference type="EMBL" id="UGSP01000001">
    <property type="protein sequence ID" value="SUB24313.1"/>
    <property type="molecule type" value="Genomic_DNA"/>
</dbReference>
<dbReference type="Pfam" id="PF00565">
    <property type="entry name" value="SNase"/>
    <property type="match status" value="1"/>
</dbReference>
<feature type="chain" id="PRO_5016904367" evidence="5">
    <location>
        <begin position="24"/>
        <end position="181"/>
    </location>
</feature>
<dbReference type="GeneID" id="300133555"/>
<feature type="domain" description="TNase-like" evidence="6">
    <location>
        <begin position="27"/>
        <end position="149"/>
    </location>
</feature>
<evidence type="ECO:0000256" key="2">
    <source>
        <dbReference type="ARBA" id="ARBA00022759"/>
    </source>
</evidence>
<evidence type="ECO:0000313" key="7">
    <source>
        <dbReference type="EMBL" id="SUB24313.1"/>
    </source>
</evidence>
<dbReference type="EC" id="3.1.-.-" evidence="7"/>
<sequence length="181" mass="21058">MKIINYSLLAAILLSGTFTNADAATQRSLICRVVGISDGDTFRCLLENNKQIKVRLDSIDAPEKKQPFGNKSRQTLANLIHKQAVQLEIVGYDRYQRTLATVYNQQGQNINLAMVKLGMAWVYKRYARDQSYFYAQQQARAQRVGLWQDPQPIYPEQWRKMQSEQRKQKRQQKEKGSFYGF</sequence>
<keyword evidence="5" id="KW-0732">Signal</keyword>
<evidence type="ECO:0000256" key="1">
    <source>
        <dbReference type="ARBA" id="ARBA00022722"/>
    </source>
</evidence>
<dbReference type="PANTHER" id="PTHR12302">
    <property type="entry name" value="EBNA2 BINDING PROTEIN P100"/>
    <property type="match status" value="1"/>
</dbReference>
<dbReference type="PROSITE" id="PS50830">
    <property type="entry name" value="TNASE_3"/>
    <property type="match status" value="1"/>
</dbReference>
<gene>
    <name evidence="7" type="primary">yncB</name>
    <name evidence="7" type="ORF">NCTC11297_01350</name>
</gene>
<dbReference type="CDD" id="cd00175">
    <property type="entry name" value="SNc"/>
    <property type="match status" value="1"/>
</dbReference>
<dbReference type="Proteomes" id="UP000255098">
    <property type="component" value="Unassembled WGS sequence"/>
</dbReference>
<accession>A0A379AT98</accession>
<keyword evidence="1" id="KW-0540">Nuclease</keyword>
<evidence type="ECO:0000259" key="6">
    <source>
        <dbReference type="PROSITE" id="PS50830"/>
    </source>
</evidence>
<keyword evidence="2 7" id="KW-0255">Endonuclease</keyword>
<dbReference type="InterPro" id="IPR002071">
    <property type="entry name" value="Thermonucl_AS"/>
</dbReference>
<dbReference type="GO" id="GO:0003676">
    <property type="term" value="F:nucleic acid binding"/>
    <property type="evidence" value="ECO:0007669"/>
    <property type="project" value="InterPro"/>
</dbReference>
<name>A0A379AT98_AVIAV</name>
<protein>
    <submittedName>
        <fullName evidence="7">Endonuclease</fullName>
        <ecNumber evidence="7">3.1.-.-</ecNumber>
    </submittedName>
</protein>
<evidence type="ECO:0000313" key="8">
    <source>
        <dbReference type="Proteomes" id="UP000255098"/>
    </source>
</evidence>
<dbReference type="InterPro" id="IPR016071">
    <property type="entry name" value="Staphylococal_nuclease_OB-fold"/>
</dbReference>
<dbReference type="Gene3D" id="2.40.50.90">
    <property type="match status" value="1"/>
</dbReference>
<dbReference type="GO" id="GO:0004519">
    <property type="term" value="F:endonuclease activity"/>
    <property type="evidence" value="ECO:0007669"/>
    <property type="project" value="UniProtKB-KW"/>
</dbReference>
<evidence type="ECO:0000256" key="3">
    <source>
        <dbReference type="ARBA" id="ARBA00022801"/>
    </source>
</evidence>
<keyword evidence="3 7" id="KW-0378">Hydrolase</keyword>
<dbReference type="RefSeq" id="WP_115249537.1">
    <property type="nucleotide sequence ID" value="NZ_UGSP01000001.1"/>
</dbReference>
<evidence type="ECO:0000256" key="5">
    <source>
        <dbReference type="SAM" id="SignalP"/>
    </source>
</evidence>
<dbReference type="InterPro" id="IPR035437">
    <property type="entry name" value="SNase_OB-fold_sf"/>
</dbReference>
<dbReference type="SUPFAM" id="SSF50199">
    <property type="entry name" value="Staphylococcal nuclease"/>
    <property type="match status" value="1"/>
</dbReference>